<dbReference type="GO" id="GO:0005737">
    <property type="term" value="C:cytoplasm"/>
    <property type="evidence" value="ECO:0007669"/>
    <property type="project" value="TreeGrafter"/>
</dbReference>
<dbReference type="AlphaFoldDB" id="A0A642UWY2"/>
<evidence type="ECO:0008006" key="3">
    <source>
        <dbReference type="Google" id="ProtNLM"/>
    </source>
</evidence>
<protein>
    <recommendedName>
        <fullName evidence="3">DUF218 domain-containing protein</fullName>
    </recommendedName>
</protein>
<dbReference type="OrthoDB" id="4347at2759"/>
<dbReference type="RefSeq" id="XP_034012797.1">
    <property type="nucleotide sequence ID" value="XM_034155026.1"/>
</dbReference>
<evidence type="ECO:0000313" key="1">
    <source>
        <dbReference type="EMBL" id="KAA8903495.1"/>
    </source>
</evidence>
<accession>A0A642UWY2</accession>
<dbReference type="GeneID" id="54781032"/>
<dbReference type="EMBL" id="SWFT01000067">
    <property type="protein sequence ID" value="KAA8903495.1"/>
    <property type="molecule type" value="Genomic_DNA"/>
</dbReference>
<organism evidence="1 2">
    <name type="scientific">Diutina rugosa</name>
    <name type="common">Yeast</name>
    <name type="synonym">Candida rugosa</name>
    <dbReference type="NCBI Taxonomy" id="5481"/>
    <lineage>
        <taxon>Eukaryota</taxon>
        <taxon>Fungi</taxon>
        <taxon>Dikarya</taxon>
        <taxon>Ascomycota</taxon>
        <taxon>Saccharomycotina</taxon>
        <taxon>Pichiomycetes</taxon>
        <taxon>Debaryomycetaceae</taxon>
        <taxon>Diutina</taxon>
    </lineage>
</organism>
<dbReference type="InterPro" id="IPR055323">
    <property type="entry name" value="C57A10.07/YOR238W"/>
</dbReference>
<dbReference type="Proteomes" id="UP000449547">
    <property type="component" value="Unassembled WGS sequence"/>
</dbReference>
<dbReference type="PANTHER" id="PTHR28110">
    <property type="entry name" value="TRANSMEMBRANE PROTEIN"/>
    <property type="match status" value="1"/>
</dbReference>
<dbReference type="VEuPathDB" id="FungiDB:DIURU_002381"/>
<keyword evidence="2" id="KW-1185">Reference proteome</keyword>
<name>A0A642UWY2_DIURU</name>
<sequence length="266" mass="30595">MIDHVIIVPCHSIWHPLDESSHGADAGEWALASFQVEGHDHLCFVDHICQALAIAHKDTQSIVIMSGGQTKRECGRVSEAESYYKLARRLISQERVPIKGDEGEVLTDDILGRVSVEEYARDSFENVLFSICRFYEMMGRYPSRITVVGFEFKRYRFEKLHLQQALAWDMSKVRYFGNSPSPDADVEEYFTVLQAQEAKNAVVPFEKDWYGALSPLADKKKQRNPFGQVVPYPKSNPQLTEAFLRMERGERERVRDVLPWCHGRPK</sequence>
<dbReference type="PANTHER" id="PTHR28110:SF1">
    <property type="entry name" value="TRANSMEMBRANE PROTEIN"/>
    <property type="match status" value="1"/>
</dbReference>
<gene>
    <name evidence="1" type="ORF">DIURU_002381</name>
</gene>
<dbReference type="OMA" id="DLYGCHG"/>
<reference evidence="1 2" key="1">
    <citation type="submission" date="2019-07" db="EMBL/GenBank/DDBJ databases">
        <title>Genome assembly of two rare yeast pathogens: Diutina rugosa and Trichomonascus ciferrii.</title>
        <authorList>
            <person name="Mixao V."/>
            <person name="Saus E."/>
            <person name="Hansen A."/>
            <person name="Lass-Flor C."/>
            <person name="Gabaldon T."/>
        </authorList>
    </citation>
    <scope>NUCLEOTIDE SEQUENCE [LARGE SCALE GENOMIC DNA]</scope>
    <source>
        <strain evidence="1 2">CBS 613</strain>
    </source>
</reference>
<evidence type="ECO:0000313" key="2">
    <source>
        <dbReference type="Proteomes" id="UP000449547"/>
    </source>
</evidence>
<proteinExistence type="predicted"/>
<comment type="caution">
    <text evidence="1">The sequence shown here is derived from an EMBL/GenBank/DDBJ whole genome shotgun (WGS) entry which is preliminary data.</text>
</comment>